<dbReference type="EC" id="1.-.-.-" evidence="1"/>
<gene>
    <name evidence="1" type="ORF">I553_0679</name>
</gene>
<dbReference type="EMBL" id="JAOB01000093">
    <property type="protein sequence ID" value="EUA07026.1"/>
    <property type="molecule type" value="Genomic_DNA"/>
</dbReference>
<reference evidence="1" key="1">
    <citation type="submission" date="2014-01" db="EMBL/GenBank/DDBJ databases">
        <authorList>
            <person name="Brown-Elliot B."/>
            <person name="Wallace R."/>
            <person name="Lenaerts A."/>
            <person name="Ordway D."/>
            <person name="DeGroote M.A."/>
            <person name="Parker T."/>
            <person name="Sizemore C."/>
            <person name="Tallon L.J."/>
            <person name="Sadzewicz L.K."/>
            <person name="Sengamalay N."/>
            <person name="Fraser C.M."/>
            <person name="Hine E."/>
            <person name="Shefchek K.A."/>
            <person name="Das S.P."/>
            <person name="Tettelin H."/>
        </authorList>
    </citation>
    <scope>NUCLEOTIDE SEQUENCE [LARGE SCALE GENOMIC DNA]</scope>
    <source>
        <strain evidence="1">4042</strain>
    </source>
</reference>
<dbReference type="GO" id="GO:0016491">
    <property type="term" value="F:oxidoreductase activity"/>
    <property type="evidence" value="ECO:0007669"/>
    <property type="project" value="UniProtKB-KW"/>
</dbReference>
<dbReference type="AlphaFoldDB" id="X7YJL9"/>
<organism evidence="1">
    <name type="scientific">Mycobacterium xenopi 4042</name>
    <dbReference type="NCBI Taxonomy" id="1299334"/>
    <lineage>
        <taxon>Bacteria</taxon>
        <taxon>Bacillati</taxon>
        <taxon>Actinomycetota</taxon>
        <taxon>Actinomycetes</taxon>
        <taxon>Mycobacteriales</taxon>
        <taxon>Mycobacteriaceae</taxon>
        <taxon>Mycobacterium</taxon>
    </lineage>
</organism>
<proteinExistence type="predicted"/>
<dbReference type="Gene3D" id="3.30.465.10">
    <property type="match status" value="1"/>
</dbReference>
<comment type="caution">
    <text evidence="1">The sequence shown here is derived from an EMBL/GenBank/DDBJ whole genome shotgun (WGS) entry which is preliminary data.</text>
</comment>
<keyword evidence="1" id="KW-0560">Oxidoreductase</keyword>
<dbReference type="InterPro" id="IPR016169">
    <property type="entry name" value="FAD-bd_PCMH_sub2"/>
</dbReference>
<evidence type="ECO:0000313" key="1">
    <source>
        <dbReference type="EMBL" id="EUA07026.1"/>
    </source>
</evidence>
<dbReference type="PATRIC" id="fig|1299334.3.peg.10258"/>
<name>X7YJL9_MYCXE</name>
<accession>X7YJL9</accession>
<protein>
    <submittedName>
        <fullName evidence="1">Oxidoreductase domain protein</fullName>
        <ecNumber evidence="1">1.-.-.-</ecNumber>
    </submittedName>
</protein>
<dbReference type="Gene3D" id="3.40.462.20">
    <property type="match status" value="1"/>
</dbReference>
<sequence length="176" mass="19911">MKALAPLGTCPVVDKAIVSLPYAPTNLANWYTAVMTNYPKGHRYIADNMFTSACAEELLPGIRKIIETMPPHPSHFIFTGWKTSPARADMVYGLEDEIYLALYTIWHDPADDDRYRNWAASNMAAMAHLATGISLADENLCRRPARFITEPNMARLEEVRSAYDPEGRFHSWMARC</sequence>